<dbReference type="CDD" id="cd12148">
    <property type="entry name" value="fungal_TF_MHR"/>
    <property type="match status" value="1"/>
</dbReference>
<feature type="domain" description="Xylanolytic transcriptional activator regulatory" evidence="7">
    <location>
        <begin position="275"/>
        <end position="348"/>
    </location>
</feature>
<dbReference type="GO" id="GO:0008270">
    <property type="term" value="F:zinc ion binding"/>
    <property type="evidence" value="ECO:0007669"/>
    <property type="project" value="InterPro"/>
</dbReference>
<dbReference type="Proteomes" id="UP000288859">
    <property type="component" value="Unassembled WGS sequence"/>
</dbReference>
<evidence type="ECO:0000256" key="1">
    <source>
        <dbReference type="ARBA" id="ARBA00022833"/>
    </source>
</evidence>
<dbReference type="InterPro" id="IPR007219">
    <property type="entry name" value="XnlR_reg_dom"/>
</dbReference>
<keyword evidence="2" id="KW-0805">Transcription regulation</keyword>
<protein>
    <recommendedName>
        <fullName evidence="7">Xylanolytic transcriptional activator regulatory domain-containing protein</fullName>
    </recommendedName>
</protein>
<accession>A0A438NHD5</accession>
<evidence type="ECO:0000313" key="9">
    <source>
        <dbReference type="Proteomes" id="UP000288859"/>
    </source>
</evidence>
<dbReference type="VEuPathDB" id="FungiDB:PV10_08729"/>
<evidence type="ECO:0000256" key="4">
    <source>
        <dbReference type="ARBA" id="ARBA00023163"/>
    </source>
</evidence>
<evidence type="ECO:0000259" key="7">
    <source>
        <dbReference type="SMART" id="SM00906"/>
    </source>
</evidence>
<dbReference type="OrthoDB" id="5121955at2759"/>
<dbReference type="PANTHER" id="PTHR47171:SF1">
    <property type="entry name" value="ZN(II)2CYS6 TRANSCRIPTION FACTOR (EUROFUNG)"/>
    <property type="match status" value="1"/>
</dbReference>
<evidence type="ECO:0000256" key="2">
    <source>
        <dbReference type="ARBA" id="ARBA00023015"/>
    </source>
</evidence>
<dbReference type="AlphaFoldDB" id="A0A438NHD5"/>
<dbReference type="EMBL" id="NAJM01000003">
    <property type="protein sequence ID" value="RVX75130.1"/>
    <property type="molecule type" value="Genomic_DNA"/>
</dbReference>
<dbReference type="Pfam" id="PF04082">
    <property type="entry name" value="Fungal_trans"/>
    <property type="match status" value="1"/>
</dbReference>
<feature type="region of interest" description="Disordered" evidence="6">
    <location>
        <begin position="118"/>
        <end position="159"/>
    </location>
</feature>
<dbReference type="SMART" id="SM00906">
    <property type="entry name" value="Fungal_trans"/>
    <property type="match status" value="1"/>
</dbReference>
<dbReference type="GO" id="GO:0003677">
    <property type="term" value="F:DNA binding"/>
    <property type="evidence" value="ECO:0007669"/>
    <property type="project" value="UniProtKB-KW"/>
</dbReference>
<proteinExistence type="predicted"/>
<keyword evidence="1" id="KW-0862">Zinc</keyword>
<gene>
    <name evidence="8" type="ORF">B0A52_01407</name>
</gene>
<keyword evidence="3" id="KW-0238">DNA-binding</keyword>
<keyword evidence="4" id="KW-0804">Transcription</keyword>
<sequence>MPVVSDAMRLPAILAQIVRLLANDNEQSKEAECHIFRTRQRSVQSLYPPQSRPTSICSTDGDHVISEATQGSETLWAKLAESNSCTPSKVGTTDVYMSEPFNLAYIIKESWPAGHRSLPNSSQMHFPMPPLGNNEDDESLLNSRRSVRRPEYDPSTGSNQYTLARQTHDALVQTYFEVCHPAFPILDKDEFLASLEKDTASPLLLQGVYLVAACHCEEKVILSSGWSSKHQAKLTFSRRAEEIYNSNNEANTVTLIQALFLMSFWWGGLLDQKDTWHWLGCSIRFAQARGMHRTTKCSNLSSRKRSLWKRIWWSLYIRDRHLSAALGRPMHICDDDCDVELPDTSDFQDTLPKDAASEDGSRAQVLYFMEMSKLAMISGQVLKSTFSVKKVGLSVSALAEALQSWEAQLPTDMIYQESAPMTLSAFWANMLHHAYNNCVILLYRPFLATPGPSTEQSHDWEILAAANKISRLIEDLLASDRLPHVQLHVIASLFAALSVHYIVMRRSQKAVTKKVVELRARSCMLGLSECEQSWSVAGWILRVIQQVMGDKSLFNPESSVNHSMTLADSSHPSQSNIAAGETTAQYQAGSQPDMGVDSVPFDYSAGLAGMSNGQVSGNYDGEQGLTLVNNHDFNGSAFMPQGLPRQSDLVPELTPWNFLDLEPDVMSSLSDLNFIINSHL</sequence>
<reference evidence="8 9" key="1">
    <citation type="submission" date="2017-03" db="EMBL/GenBank/DDBJ databases">
        <title>Genomes of endolithic fungi from Antarctica.</title>
        <authorList>
            <person name="Coleine C."/>
            <person name="Masonjones S."/>
            <person name="Stajich J.E."/>
        </authorList>
    </citation>
    <scope>NUCLEOTIDE SEQUENCE [LARGE SCALE GENOMIC DNA]</scope>
    <source>
        <strain evidence="8 9">CCFEE 6314</strain>
    </source>
</reference>
<evidence type="ECO:0000256" key="6">
    <source>
        <dbReference type="SAM" id="MobiDB-lite"/>
    </source>
</evidence>
<evidence type="ECO:0000256" key="5">
    <source>
        <dbReference type="ARBA" id="ARBA00023242"/>
    </source>
</evidence>
<organism evidence="8 9">
    <name type="scientific">Exophiala mesophila</name>
    <name type="common">Black yeast-like fungus</name>
    <dbReference type="NCBI Taxonomy" id="212818"/>
    <lineage>
        <taxon>Eukaryota</taxon>
        <taxon>Fungi</taxon>
        <taxon>Dikarya</taxon>
        <taxon>Ascomycota</taxon>
        <taxon>Pezizomycotina</taxon>
        <taxon>Eurotiomycetes</taxon>
        <taxon>Chaetothyriomycetidae</taxon>
        <taxon>Chaetothyriales</taxon>
        <taxon>Herpotrichiellaceae</taxon>
        <taxon>Exophiala</taxon>
    </lineage>
</organism>
<dbReference type="InterPro" id="IPR052073">
    <property type="entry name" value="Amide_Lactam_Regulators"/>
</dbReference>
<evidence type="ECO:0000256" key="3">
    <source>
        <dbReference type="ARBA" id="ARBA00023125"/>
    </source>
</evidence>
<comment type="caution">
    <text evidence="8">The sequence shown here is derived from an EMBL/GenBank/DDBJ whole genome shotgun (WGS) entry which is preliminary data.</text>
</comment>
<evidence type="ECO:0000313" key="8">
    <source>
        <dbReference type="EMBL" id="RVX75130.1"/>
    </source>
</evidence>
<dbReference type="PANTHER" id="PTHR47171">
    <property type="entry name" value="FARA-RELATED"/>
    <property type="match status" value="1"/>
</dbReference>
<dbReference type="GO" id="GO:0006351">
    <property type="term" value="P:DNA-templated transcription"/>
    <property type="evidence" value="ECO:0007669"/>
    <property type="project" value="InterPro"/>
</dbReference>
<name>A0A438NHD5_EXOME</name>
<keyword evidence="5" id="KW-0539">Nucleus</keyword>